<gene>
    <name evidence="3" type="ORF">FWK35_00035065</name>
</gene>
<sequence length="392" mass="45899">NICVWCNRLLYSIRHKRYSIQNNQKTRTYFSPRKKQNLERLNKTIAIVKKKYRRKSKTITRLQAHLRRVQTEMKNVSNEKLENQLKDHNISEGQSELIKEIYRAAKVKNTKNRRYSENWMLLCLLFQIRSPSGYKYLKEQNILPLPSISTIRKHLLAVKIGCGFDKDFFKLLKKKFSEKSDNQKKVILVFDEIFVRESLNVNTRNLTYNGLEDYGDEFKPKTLEKANHALVLMIQGLADRLHQPIAMFASKGPVKGIELTKIVLKAILLLENAEIQVMGITSDGAATNRSLWNALGVSGKADKFKNFFENPYDPNRKVFVFSDAPHLLKTVRNRLFAEQKLRIHPNKQYIQWSFYEKVFSYDSKTMLKICPKLTKSHFDLNNLTKMKVKFAS</sequence>
<evidence type="ECO:0000259" key="2">
    <source>
        <dbReference type="Pfam" id="PF21787"/>
    </source>
</evidence>
<dbReference type="Pfam" id="PF12017">
    <property type="entry name" value="Tnp_P_element"/>
    <property type="match status" value="1"/>
</dbReference>
<name>A0A6G0VJ03_APHCR</name>
<protein>
    <submittedName>
        <fullName evidence="3">THAP domain-containing protein 9</fullName>
    </submittedName>
</protein>
<comment type="caution">
    <text evidence="3">The sequence shown here is derived from an EMBL/GenBank/DDBJ whole genome shotgun (WGS) entry which is preliminary data.</text>
</comment>
<dbReference type="OrthoDB" id="6593860at2759"/>
<evidence type="ECO:0000313" key="3">
    <source>
        <dbReference type="EMBL" id="KAF0689228.1"/>
    </source>
</evidence>
<feature type="domain" description="THAP9-like helix-turn-helix" evidence="1">
    <location>
        <begin position="74"/>
        <end position="153"/>
    </location>
</feature>
<dbReference type="InterPro" id="IPR048365">
    <property type="entry name" value="TNP-like_RNaseH_N"/>
</dbReference>
<organism evidence="3 4">
    <name type="scientific">Aphis craccivora</name>
    <name type="common">Cowpea aphid</name>
    <dbReference type="NCBI Taxonomy" id="307492"/>
    <lineage>
        <taxon>Eukaryota</taxon>
        <taxon>Metazoa</taxon>
        <taxon>Ecdysozoa</taxon>
        <taxon>Arthropoda</taxon>
        <taxon>Hexapoda</taxon>
        <taxon>Insecta</taxon>
        <taxon>Pterygota</taxon>
        <taxon>Neoptera</taxon>
        <taxon>Paraneoptera</taxon>
        <taxon>Hemiptera</taxon>
        <taxon>Sternorrhyncha</taxon>
        <taxon>Aphidomorpha</taxon>
        <taxon>Aphidoidea</taxon>
        <taxon>Aphididae</taxon>
        <taxon>Aphidini</taxon>
        <taxon>Aphis</taxon>
        <taxon>Aphis</taxon>
    </lineage>
</organism>
<keyword evidence="4" id="KW-1185">Reference proteome</keyword>
<proteinExistence type="predicted"/>
<evidence type="ECO:0000259" key="1">
    <source>
        <dbReference type="Pfam" id="PF12017"/>
    </source>
</evidence>
<feature type="domain" description="Transposable element P transposase-like RNase H" evidence="2">
    <location>
        <begin position="162"/>
        <end position="296"/>
    </location>
</feature>
<dbReference type="AlphaFoldDB" id="A0A6G0VJ03"/>
<evidence type="ECO:0000313" key="4">
    <source>
        <dbReference type="Proteomes" id="UP000478052"/>
    </source>
</evidence>
<dbReference type="EMBL" id="VUJU01016361">
    <property type="protein sequence ID" value="KAF0689228.1"/>
    <property type="molecule type" value="Genomic_DNA"/>
</dbReference>
<feature type="non-terminal residue" evidence="3">
    <location>
        <position position="1"/>
    </location>
</feature>
<dbReference type="Pfam" id="PF21787">
    <property type="entry name" value="TNP-like_RNaseH_N"/>
    <property type="match status" value="1"/>
</dbReference>
<feature type="non-terminal residue" evidence="3">
    <location>
        <position position="392"/>
    </location>
</feature>
<dbReference type="Proteomes" id="UP000478052">
    <property type="component" value="Unassembled WGS sequence"/>
</dbReference>
<accession>A0A6G0VJ03</accession>
<dbReference type="InterPro" id="IPR021896">
    <property type="entry name" value="THAP9-like_HTH"/>
</dbReference>
<reference evidence="3 4" key="1">
    <citation type="submission" date="2019-08" db="EMBL/GenBank/DDBJ databases">
        <title>Whole genome of Aphis craccivora.</title>
        <authorList>
            <person name="Voronova N.V."/>
            <person name="Shulinski R.S."/>
            <person name="Bandarenka Y.V."/>
            <person name="Zhorov D.G."/>
            <person name="Warner D."/>
        </authorList>
    </citation>
    <scope>NUCLEOTIDE SEQUENCE [LARGE SCALE GENOMIC DNA]</scope>
    <source>
        <strain evidence="3">180601</strain>
        <tissue evidence="3">Whole Body</tissue>
    </source>
</reference>